<protein>
    <submittedName>
        <fullName evidence="2">Uncharacterized protein</fullName>
    </submittedName>
</protein>
<dbReference type="Proteomes" id="UP000324222">
    <property type="component" value="Unassembled WGS sequence"/>
</dbReference>
<evidence type="ECO:0000313" key="2">
    <source>
        <dbReference type="EMBL" id="MPC94966.1"/>
    </source>
</evidence>
<reference evidence="2 3" key="1">
    <citation type="submission" date="2019-05" db="EMBL/GenBank/DDBJ databases">
        <title>Another draft genome of Portunus trituberculatus and its Hox gene families provides insights of decapod evolution.</title>
        <authorList>
            <person name="Jeong J.-H."/>
            <person name="Song I."/>
            <person name="Kim S."/>
            <person name="Choi T."/>
            <person name="Kim D."/>
            <person name="Ryu S."/>
            <person name="Kim W."/>
        </authorList>
    </citation>
    <scope>NUCLEOTIDE SEQUENCE [LARGE SCALE GENOMIC DNA]</scope>
    <source>
        <tissue evidence="2">Muscle</tissue>
    </source>
</reference>
<feature type="compositionally biased region" description="Gly residues" evidence="1">
    <location>
        <begin position="88"/>
        <end position="97"/>
    </location>
</feature>
<keyword evidence="3" id="KW-1185">Reference proteome</keyword>
<sequence length="122" mass="13111">METRHGIRVVNTWMGDSNKCRVIECSAKENLHIKEIFRTFLQIGKVPQGEDSSLKRQSSAYSKTRSTYRSQTPPSDREPIPEVSGVSGVSGGDGGGGGGGGCHVSCLVNGRGQWLIVSELMS</sequence>
<dbReference type="EMBL" id="VSRR010100467">
    <property type="protein sequence ID" value="MPC94966.1"/>
    <property type="molecule type" value="Genomic_DNA"/>
</dbReference>
<accession>A0A5B7JL37</accession>
<name>A0A5B7JL37_PORTR</name>
<evidence type="ECO:0000313" key="3">
    <source>
        <dbReference type="Proteomes" id="UP000324222"/>
    </source>
</evidence>
<evidence type="ECO:0000256" key="1">
    <source>
        <dbReference type="SAM" id="MobiDB-lite"/>
    </source>
</evidence>
<comment type="caution">
    <text evidence="2">The sequence shown here is derived from an EMBL/GenBank/DDBJ whole genome shotgun (WGS) entry which is preliminary data.</text>
</comment>
<organism evidence="2 3">
    <name type="scientific">Portunus trituberculatus</name>
    <name type="common">Swimming crab</name>
    <name type="synonym">Neptunus trituberculatus</name>
    <dbReference type="NCBI Taxonomy" id="210409"/>
    <lineage>
        <taxon>Eukaryota</taxon>
        <taxon>Metazoa</taxon>
        <taxon>Ecdysozoa</taxon>
        <taxon>Arthropoda</taxon>
        <taxon>Crustacea</taxon>
        <taxon>Multicrustacea</taxon>
        <taxon>Malacostraca</taxon>
        <taxon>Eumalacostraca</taxon>
        <taxon>Eucarida</taxon>
        <taxon>Decapoda</taxon>
        <taxon>Pleocyemata</taxon>
        <taxon>Brachyura</taxon>
        <taxon>Eubrachyura</taxon>
        <taxon>Portunoidea</taxon>
        <taxon>Portunidae</taxon>
        <taxon>Portuninae</taxon>
        <taxon>Portunus</taxon>
    </lineage>
</organism>
<dbReference type="AlphaFoldDB" id="A0A5B7JL37"/>
<feature type="compositionally biased region" description="Polar residues" evidence="1">
    <location>
        <begin position="55"/>
        <end position="74"/>
    </location>
</feature>
<feature type="region of interest" description="Disordered" evidence="1">
    <location>
        <begin position="48"/>
        <end position="97"/>
    </location>
</feature>
<dbReference type="OrthoDB" id="265044at2759"/>
<proteinExistence type="predicted"/>
<gene>
    <name evidence="2" type="ORF">E2C01_090158</name>
</gene>